<feature type="transmembrane region" description="Helical" evidence="1">
    <location>
        <begin position="12"/>
        <end position="29"/>
    </location>
</feature>
<accession>A0A9D4DSU0</accession>
<keyword evidence="1" id="KW-0472">Membrane</keyword>
<keyword evidence="3" id="KW-1185">Reference proteome</keyword>
<evidence type="ECO:0000256" key="1">
    <source>
        <dbReference type="SAM" id="Phobius"/>
    </source>
</evidence>
<keyword evidence="1" id="KW-0812">Transmembrane</keyword>
<evidence type="ECO:0000313" key="3">
    <source>
        <dbReference type="Proteomes" id="UP000828390"/>
    </source>
</evidence>
<organism evidence="2 3">
    <name type="scientific">Dreissena polymorpha</name>
    <name type="common">Zebra mussel</name>
    <name type="synonym">Mytilus polymorpha</name>
    <dbReference type="NCBI Taxonomy" id="45954"/>
    <lineage>
        <taxon>Eukaryota</taxon>
        <taxon>Metazoa</taxon>
        <taxon>Spiralia</taxon>
        <taxon>Lophotrochozoa</taxon>
        <taxon>Mollusca</taxon>
        <taxon>Bivalvia</taxon>
        <taxon>Autobranchia</taxon>
        <taxon>Heteroconchia</taxon>
        <taxon>Euheterodonta</taxon>
        <taxon>Imparidentia</taxon>
        <taxon>Neoheterodontei</taxon>
        <taxon>Myida</taxon>
        <taxon>Dreissenoidea</taxon>
        <taxon>Dreissenidae</taxon>
        <taxon>Dreissena</taxon>
    </lineage>
</organism>
<comment type="caution">
    <text evidence="2">The sequence shown here is derived from an EMBL/GenBank/DDBJ whole genome shotgun (WGS) entry which is preliminary data.</text>
</comment>
<dbReference type="AlphaFoldDB" id="A0A9D4DSU0"/>
<name>A0A9D4DSU0_DREPO</name>
<reference evidence="2" key="2">
    <citation type="submission" date="2020-11" db="EMBL/GenBank/DDBJ databases">
        <authorList>
            <person name="McCartney M.A."/>
            <person name="Auch B."/>
            <person name="Kono T."/>
            <person name="Mallez S."/>
            <person name="Becker A."/>
            <person name="Gohl D.M."/>
            <person name="Silverstein K.A.T."/>
            <person name="Koren S."/>
            <person name="Bechman K.B."/>
            <person name="Herman A."/>
            <person name="Abrahante J.E."/>
            <person name="Garbe J."/>
        </authorList>
    </citation>
    <scope>NUCLEOTIDE SEQUENCE</scope>
    <source>
        <strain evidence="2">Duluth1</strain>
        <tissue evidence="2">Whole animal</tissue>
    </source>
</reference>
<proteinExistence type="predicted"/>
<dbReference type="Proteomes" id="UP000828390">
    <property type="component" value="Unassembled WGS sequence"/>
</dbReference>
<keyword evidence="1" id="KW-1133">Transmembrane helix</keyword>
<sequence>MLWLFFLTSTVWYAVIMIIMDTTYVAAILRTGSLRQMLCRTTQAPIILQALSGEYL</sequence>
<gene>
    <name evidence="2" type="ORF">DPMN_187833</name>
</gene>
<evidence type="ECO:0000313" key="2">
    <source>
        <dbReference type="EMBL" id="KAH3753199.1"/>
    </source>
</evidence>
<dbReference type="EMBL" id="JAIWYP010000010">
    <property type="protein sequence ID" value="KAH3753199.1"/>
    <property type="molecule type" value="Genomic_DNA"/>
</dbReference>
<protein>
    <submittedName>
        <fullName evidence="2">Uncharacterized protein</fullName>
    </submittedName>
</protein>
<reference evidence="2" key="1">
    <citation type="journal article" date="2019" name="bioRxiv">
        <title>The Genome of the Zebra Mussel, Dreissena polymorpha: A Resource for Invasive Species Research.</title>
        <authorList>
            <person name="McCartney M.A."/>
            <person name="Auch B."/>
            <person name="Kono T."/>
            <person name="Mallez S."/>
            <person name="Zhang Y."/>
            <person name="Obille A."/>
            <person name="Becker A."/>
            <person name="Abrahante J.E."/>
            <person name="Garbe J."/>
            <person name="Badalamenti J.P."/>
            <person name="Herman A."/>
            <person name="Mangelson H."/>
            <person name="Liachko I."/>
            <person name="Sullivan S."/>
            <person name="Sone E.D."/>
            <person name="Koren S."/>
            <person name="Silverstein K.A.T."/>
            <person name="Beckman K.B."/>
            <person name="Gohl D.M."/>
        </authorList>
    </citation>
    <scope>NUCLEOTIDE SEQUENCE</scope>
    <source>
        <strain evidence="2">Duluth1</strain>
        <tissue evidence="2">Whole animal</tissue>
    </source>
</reference>